<feature type="region of interest" description="Disordered" evidence="1">
    <location>
        <begin position="260"/>
        <end position="285"/>
    </location>
</feature>
<protein>
    <submittedName>
        <fullName evidence="2">Uncharacterized protein</fullName>
    </submittedName>
</protein>
<dbReference type="EMBL" id="JBJQND010000017">
    <property type="protein sequence ID" value="KAL3841850.1"/>
    <property type="molecule type" value="Genomic_DNA"/>
</dbReference>
<dbReference type="Proteomes" id="UP001634394">
    <property type="component" value="Unassembled WGS sequence"/>
</dbReference>
<gene>
    <name evidence="2" type="ORF">ACJMK2_019947</name>
</gene>
<comment type="caution">
    <text evidence="2">The sequence shown here is derived from an EMBL/GenBank/DDBJ whole genome shotgun (WGS) entry which is preliminary data.</text>
</comment>
<dbReference type="Pfam" id="PF15798">
    <property type="entry name" value="PRAS"/>
    <property type="match status" value="1"/>
</dbReference>
<evidence type="ECO:0000313" key="2">
    <source>
        <dbReference type="EMBL" id="KAL3841850.1"/>
    </source>
</evidence>
<feature type="compositionally biased region" description="Basic and acidic residues" evidence="1">
    <location>
        <begin position="354"/>
        <end position="363"/>
    </location>
</feature>
<proteinExistence type="predicted"/>
<dbReference type="AlphaFoldDB" id="A0ABD3TXU6"/>
<evidence type="ECO:0000313" key="3">
    <source>
        <dbReference type="Proteomes" id="UP001634394"/>
    </source>
</evidence>
<organism evidence="2 3">
    <name type="scientific">Sinanodonta woodiana</name>
    <name type="common">Chinese pond mussel</name>
    <name type="synonym">Anodonta woodiana</name>
    <dbReference type="NCBI Taxonomy" id="1069815"/>
    <lineage>
        <taxon>Eukaryota</taxon>
        <taxon>Metazoa</taxon>
        <taxon>Spiralia</taxon>
        <taxon>Lophotrochozoa</taxon>
        <taxon>Mollusca</taxon>
        <taxon>Bivalvia</taxon>
        <taxon>Autobranchia</taxon>
        <taxon>Heteroconchia</taxon>
        <taxon>Palaeoheterodonta</taxon>
        <taxon>Unionida</taxon>
        <taxon>Unionoidea</taxon>
        <taxon>Unionidae</taxon>
        <taxon>Unioninae</taxon>
        <taxon>Sinanodonta</taxon>
    </lineage>
</organism>
<dbReference type="PANTHER" id="PTHR21844:SF2">
    <property type="entry name" value="PROLINE-RICH AKT1 SUBSTRATE 1"/>
    <property type="match status" value="1"/>
</dbReference>
<dbReference type="InterPro" id="IPR026682">
    <property type="entry name" value="AKT1S1"/>
</dbReference>
<name>A0ABD3TXU6_SINWO</name>
<accession>A0ABD3TXU6</accession>
<keyword evidence="3" id="KW-1185">Reference proteome</keyword>
<feature type="compositionally biased region" description="Acidic residues" evidence="1">
    <location>
        <begin position="273"/>
        <end position="285"/>
    </location>
</feature>
<evidence type="ECO:0000256" key="1">
    <source>
        <dbReference type="SAM" id="MobiDB-lite"/>
    </source>
</evidence>
<reference evidence="2 3" key="1">
    <citation type="submission" date="2024-11" db="EMBL/GenBank/DDBJ databases">
        <title>Chromosome-level genome assembly of the freshwater bivalve Anodonta woodiana.</title>
        <authorList>
            <person name="Chen X."/>
        </authorList>
    </citation>
    <scope>NUCLEOTIDE SEQUENCE [LARGE SCALE GENOMIC DNA]</scope>
    <source>
        <strain evidence="2">MN2024</strain>
        <tissue evidence="2">Gills</tissue>
    </source>
</reference>
<sequence>MLLLTCGCLNIKIYCKGESYQALILGNSPPIENFPAGFFPNAAAEVDLDTLGVTVEHSFLVHKRKIGEYTLYRCLNCRLDSYATSSKSSKIIISSSLEYNPHVIERLAVSADYSATFRIILHGGQEMVFTNKLPDSRAPSYESLQSSLNSIQQMVTAFLMSEEAKLEDKLRSYEESERGSFSDLQAKVREEKKKMISLLLSTTPMTNAESSDNEVTVVTHRKDVDKKVPEKTVTPKKKLAVSRAKSLPQESEAVFTLDDFEDSGGTCQTGGFSEEEEEEEEQDEVEDTFIGSIGIGGSRKPPHSHTVYSSSVPISVPTWKTRQQVLEEEEALPSDPEQIAASMQALAQSITDEGRYIFGDRPRPRINTGDFPR</sequence>
<feature type="region of interest" description="Disordered" evidence="1">
    <location>
        <begin position="354"/>
        <end position="373"/>
    </location>
</feature>
<dbReference type="PANTHER" id="PTHR21844">
    <property type="entry name" value="AKT1 SUBSTRATE 1 PROTEIN"/>
    <property type="match status" value="1"/>
</dbReference>